<name>A0A9X2KES8_9HYPH</name>
<evidence type="ECO:0000313" key="4">
    <source>
        <dbReference type="Proteomes" id="UP001155220"/>
    </source>
</evidence>
<dbReference type="Proteomes" id="UP001155220">
    <property type="component" value="Unassembled WGS sequence"/>
</dbReference>
<evidence type="ECO:0000256" key="1">
    <source>
        <dbReference type="SAM" id="MobiDB-lite"/>
    </source>
</evidence>
<keyword evidence="2" id="KW-0732">Signal</keyword>
<feature type="compositionally biased region" description="Low complexity" evidence="1">
    <location>
        <begin position="113"/>
        <end position="127"/>
    </location>
</feature>
<feature type="chain" id="PRO_5040801980" evidence="2">
    <location>
        <begin position="38"/>
        <end position="171"/>
    </location>
</feature>
<feature type="signal peptide" evidence="2">
    <location>
        <begin position="1"/>
        <end position="37"/>
    </location>
</feature>
<protein>
    <submittedName>
        <fullName evidence="3">DUF4175 domain-containing protein</fullName>
    </submittedName>
</protein>
<reference evidence="3" key="1">
    <citation type="submission" date="2022-03" db="EMBL/GenBank/DDBJ databases">
        <title>Aurantimonas Liuensis sp. Nov., isolated from the hadal seawater of the Mariana Trench.</title>
        <authorList>
            <person name="Liu R."/>
        </authorList>
    </citation>
    <scope>NUCLEOTIDE SEQUENCE</scope>
    <source>
        <strain evidence="3">LRZ36</strain>
    </source>
</reference>
<comment type="caution">
    <text evidence="3">The sequence shown here is derived from an EMBL/GenBank/DDBJ whole genome shotgun (WGS) entry which is preliminary data.</text>
</comment>
<accession>A0A9X2KES8</accession>
<proteinExistence type="predicted"/>
<evidence type="ECO:0000256" key="2">
    <source>
        <dbReference type="SAM" id="SignalP"/>
    </source>
</evidence>
<evidence type="ECO:0000313" key="3">
    <source>
        <dbReference type="EMBL" id="MCP3055718.1"/>
    </source>
</evidence>
<feature type="region of interest" description="Disordered" evidence="1">
    <location>
        <begin position="104"/>
        <end position="127"/>
    </location>
</feature>
<gene>
    <name evidence="3" type="ORF">MJ956_11265</name>
</gene>
<dbReference type="AlphaFoldDB" id="A0A9X2KES8"/>
<dbReference type="RefSeq" id="WP_253964562.1">
    <property type="nucleotide sequence ID" value="NZ_JALHBS010000065.1"/>
</dbReference>
<dbReference type="EMBL" id="JALHBS010000065">
    <property type="protein sequence ID" value="MCP3055718.1"/>
    <property type="molecule type" value="Genomic_DNA"/>
</dbReference>
<organism evidence="3 4">
    <name type="scientific">Aurantimonas marianensis</name>
    <dbReference type="NCBI Taxonomy" id="2920428"/>
    <lineage>
        <taxon>Bacteria</taxon>
        <taxon>Pseudomonadati</taxon>
        <taxon>Pseudomonadota</taxon>
        <taxon>Alphaproteobacteria</taxon>
        <taxon>Hyphomicrobiales</taxon>
        <taxon>Aurantimonadaceae</taxon>
        <taxon>Aurantimonas</taxon>
    </lineage>
</organism>
<sequence length="171" mass="19110">MTLHSTSTHSNGLRLPGLKTLTVAVGVTALAATGAWAAQHETKPQQGQTQQMPGPAFERMQELMQQARETKDPAERRQLMREHMQMMGKQMQAMRGMMGDMPTQGQMGGGRMSSGQSMGMPGDQSGQMQEMMGAAAPEMMTRMREHLGMMQQTLEQMLEQQRMMMEMNEQE</sequence>
<keyword evidence="4" id="KW-1185">Reference proteome</keyword>